<dbReference type="InterPro" id="IPR007367">
    <property type="entry name" value="DUF433"/>
</dbReference>
<gene>
    <name evidence="1" type="ORF">UH38_24045</name>
</gene>
<dbReference type="EMBL" id="JYON01000046">
    <property type="protein sequence ID" value="KJH69413.1"/>
    <property type="molecule type" value="Genomic_DNA"/>
</dbReference>
<organism evidence="1 2">
    <name type="scientific">Aliterella atlantica CENA595</name>
    <dbReference type="NCBI Taxonomy" id="1618023"/>
    <lineage>
        <taxon>Bacteria</taxon>
        <taxon>Bacillati</taxon>
        <taxon>Cyanobacteriota</taxon>
        <taxon>Cyanophyceae</taxon>
        <taxon>Chroococcidiopsidales</taxon>
        <taxon>Aliterellaceae</taxon>
        <taxon>Aliterella</taxon>
    </lineage>
</organism>
<dbReference type="AlphaFoldDB" id="A0A0D8ZKP5"/>
<dbReference type="SUPFAM" id="SSF46689">
    <property type="entry name" value="Homeodomain-like"/>
    <property type="match status" value="1"/>
</dbReference>
<reference evidence="1 2" key="1">
    <citation type="submission" date="2015-02" db="EMBL/GenBank/DDBJ databases">
        <title>Draft genome of a novel marine cyanobacterium (Chroococcales) isolated from South Atlantic Ocean.</title>
        <authorList>
            <person name="Rigonato J."/>
            <person name="Alvarenga D.O."/>
            <person name="Branco L.H."/>
            <person name="Varani A.M."/>
            <person name="Brandini F.P."/>
            <person name="Fiore M.F."/>
        </authorList>
    </citation>
    <scope>NUCLEOTIDE SEQUENCE [LARGE SCALE GENOMIC DNA]</scope>
    <source>
        <strain evidence="1 2">CENA595</strain>
    </source>
</reference>
<evidence type="ECO:0000313" key="2">
    <source>
        <dbReference type="Proteomes" id="UP000032452"/>
    </source>
</evidence>
<dbReference type="Pfam" id="PF04255">
    <property type="entry name" value="DUF433"/>
    <property type="match status" value="1"/>
</dbReference>
<accession>A0A0D8ZKP5</accession>
<dbReference type="OrthoDB" id="9808242at2"/>
<dbReference type="Gene3D" id="1.10.10.10">
    <property type="entry name" value="Winged helix-like DNA-binding domain superfamily/Winged helix DNA-binding domain"/>
    <property type="match status" value="1"/>
</dbReference>
<comment type="caution">
    <text evidence="1">The sequence shown here is derived from an EMBL/GenBank/DDBJ whole genome shotgun (WGS) entry which is preliminary data.</text>
</comment>
<sequence length="109" mass="11935">MRINTHNLKHQCPYLTSSDEGTSFCALAQVNAEEVSQLRKVAQVIQDPSVQFGRPCATGTGVPSDAIASRFLGGDSISELSVDYGISHEQIEVALRYELAVCWRDSYLS</sequence>
<dbReference type="InterPro" id="IPR036388">
    <property type="entry name" value="WH-like_DNA-bd_sf"/>
</dbReference>
<protein>
    <recommendedName>
        <fullName evidence="3">DUF433 domain-containing protein</fullName>
    </recommendedName>
</protein>
<dbReference type="Proteomes" id="UP000032452">
    <property type="component" value="Unassembled WGS sequence"/>
</dbReference>
<dbReference type="InterPro" id="IPR009057">
    <property type="entry name" value="Homeodomain-like_sf"/>
</dbReference>
<dbReference type="RefSeq" id="WP_045057249.1">
    <property type="nucleotide sequence ID" value="NZ_CAWMDP010000009.1"/>
</dbReference>
<keyword evidence="2" id="KW-1185">Reference proteome</keyword>
<evidence type="ECO:0008006" key="3">
    <source>
        <dbReference type="Google" id="ProtNLM"/>
    </source>
</evidence>
<proteinExistence type="predicted"/>
<evidence type="ECO:0000313" key="1">
    <source>
        <dbReference type="EMBL" id="KJH69413.1"/>
    </source>
</evidence>
<name>A0A0D8ZKP5_9CYAN</name>
<dbReference type="STRING" id="1618023.UH38_24045"/>